<dbReference type="RefSeq" id="WP_222158023.1">
    <property type="nucleotide sequence ID" value="NZ_CP081864.1"/>
</dbReference>
<gene>
    <name evidence="1" type="ORF">K6K13_16895</name>
</gene>
<evidence type="ECO:0000313" key="1">
    <source>
        <dbReference type="EMBL" id="QZN94911.1"/>
    </source>
</evidence>
<proteinExistence type="predicted"/>
<sequence>MKALLLLPLQLVFLPTLFFSVLLLPEVAIAKAQPVNNDQIKQAIIDESIAAYSGNCPCPYHSARNGSSCGKRSAWSRPGGYSPICYKNEVTQEMIDTWKKRHKS</sequence>
<dbReference type="EMBL" id="CP081864">
    <property type="protein sequence ID" value="QZN94911.1"/>
    <property type="molecule type" value="Genomic_DNA"/>
</dbReference>
<keyword evidence="2" id="KW-1185">Reference proteome</keyword>
<organism evidence="1 2">
    <name type="scientific">Symbiopectobacterium purcellii</name>
    <dbReference type="NCBI Taxonomy" id="2871826"/>
    <lineage>
        <taxon>Bacteria</taxon>
        <taxon>Pseudomonadati</taxon>
        <taxon>Pseudomonadota</taxon>
        <taxon>Gammaproteobacteria</taxon>
        <taxon>Enterobacterales</taxon>
        <taxon>Enterobacteriaceae</taxon>
    </lineage>
</organism>
<accession>A0ABX9ALG9</accession>
<name>A0ABX9ALG9_9ENTR</name>
<dbReference type="Proteomes" id="UP000825886">
    <property type="component" value="Chromosome"/>
</dbReference>
<reference evidence="1 2" key="1">
    <citation type="submission" date="2021-08" db="EMBL/GenBank/DDBJ databases">
        <title>Culture and genomic analysis of Symbiopectobacterium purcellii sp. nov. gen. nov., isolated from the leafhopper Empoasca decipiens.</title>
        <authorList>
            <person name="Nadal-Jimenez P."/>
            <person name="Siozios S."/>
            <person name="Halliday N."/>
            <person name="Camara M."/>
            <person name="Hurst G.D.D."/>
        </authorList>
    </citation>
    <scope>NUCLEOTIDE SEQUENCE [LARGE SCALE GENOMIC DNA]</scope>
    <source>
        <strain evidence="1 2">SyEd1</strain>
    </source>
</reference>
<protein>
    <submittedName>
        <fullName evidence="1">Uncharacterized protein</fullName>
    </submittedName>
</protein>
<evidence type="ECO:0000313" key="2">
    <source>
        <dbReference type="Proteomes" id="UP000825886"/>
    </source>
</evidence>